<dbReference type="Proteomes" id="UP000617743">
    <property type="component" value="Unassembled WGS sequence"/>
</dbReference>
<accession>A0ABQ2X656</accession>
<keyword evidence="3" id="KW-1185">Reference proteome</keyword>
<feature type="transmembrane region" description="Helical" evidence="1">
    <location>
        <begin position="52"/>
        <end position="70"/>
    </location>
</feature>
<evidence type="ECO:0000256" key="1">
    <source>
        <dbReference type="SAM" id="Phobius"/>
    </source>
</evidence>
<protein>
    <submittedName>
        <fullName evidence="2">Uncharacterized protein</fullName>
    </submittedName>
</protein>
<keyword evidence="1" id="KW-1133">Transmembrane helix</keyword>
<feature type="transmembrane region" description="Helical" evidence="1">
    <location>
        <begin position="109"/>
        <end position="126"/>
    </location>
</feature>
<dbReference type="EMBL" id="BMWC01000004">
    <property type="protein sequence ID" value="GGX01194.1"/>
    <property type="molecule type" value="Genomic_DNA"/>
</dbReference>
<gene>
    <name evidence="2" type="ORF">GCM10010383_34060</name>
</gene>
<reference evidence="3" key="1">
    <citation type="journal article" date="2019" name="Int. J. Syst. Evol. Microbiol.">
        <title>The Global Catalogue of Microorganisms (GCM) 10K type strain sequencing project: providing services to taxonomists for standard genome sequencing and annotation.</title>
        <authorList>
            <consortium name="The Broad Institute Genomics Platform"/>
            <consortium name="The Broad Institute Genome Sequencing Center for Infectious Disease"/>
            <person name="Wu L."/>
            <person name="Ma J."/>
        </authorList>
    </citation>
    <scope>NUCLEOTIDE SEQUENCE [LARGE SCALE GENOMIC DNA]</scope>
    <source>
        <strain evidence="3">JCM 4866</strain>
    </source>
</reference>
<evidence type="ECO:0000313" key="3">
    <source>
        <dbReference type="Proteomes" id="UP000617743"/>
    </source>
</evidence>
<comment type="caution">
    <text evidence="2">The sequence shown here is derived from an EMBL/GenBank/DDBJ whole genome shotgun (WGS) entry which is preliminary data.</text>
</comment>
<proteinExistence type="predicted"/>
<keyword evidence="1" id="KW-0472">Membrane</keyword>
<feature type="transmembrane region" description="Helical" evidence="1">
    <location>
        <begin position="77"/>
        <end position="97"/>
    </location>
</feature>
<evidence type="ECO:0000313" key="2">
    <source>
        <dbReference type="EMBL" id="GGX01194.1"/>
    </source>
</evidence>
<name>A0ABQ2X656_9ACTN</name>
<organism evidence="2 3">
    <name type="scientific">Streptomyces lomondensis</name>
    <dbReference type="NCBI Taxonomy" id="68229"/>
    <lineage>
        <taxon>Bacteria</taxon>
        <taxon>Bacillati</taxon>
        <taxon>Actinomycetota</taxon>
        <taxon>Actinomycetes</taxon>
        <taxon>Kitasatosporales</taxon>
        <taxon>Streptomycetaceae</taxon>
        <taxon>Streptomyces</taxon>
    </lineage>
</organism>
<sequence>MRAALVLLALGQGLPGLWALFAPRSFYGEFPFPGLGWVARFPPYNEHLVRDLGALSLGLTAVLIAAAVVPERRLVRAAAFGCLGFTIPHLIFHVAHLGRFDTADVVGQLVSQVAPIVVSGWVLLLSRRDRETG</sequence>
<keyword evidence="1" id="KW-0812">Transmembrane</keyword>
<dbReference type="RefSeq" id="WP_190051047.1">
    <property type="nucleotide sequence ID" value="NZ_BMWC01000004.1"/>
</dbReference>